<dbReference type="EMBL" id="CP111028">
    <property type="protein sequence ID" value="WAR31889.1"/>
    <property type="molecule type" value="Genomic_DNA"/>
</dbReference>
<protein>
    <recommendedName>
        <fullName evidence="2">Vertnin</fullName>
    </recommendedName>
</protein>
<dbReference type="InterPro" id="IPR047273">
    <property type="entry name" value="VRTN_OTU_dom"/>
</dbReference>
<feature type="compositionally biased region" description="Polar residues" evidence="3">
    <location>
        <begin position="79"/>
        <end position="88"/>
    </location>
</feature>
<feature type="compositionally biased region" description="Polar residues" evidence="3">
    <location>
        <begin position="413"/>
        <end position="423"/>
    </location>
</feature>
<dbReference type="PANTHER" id="PTHR16081:SF0">
    <property type="entry name" value="VERTNIN"/>
    <property type="match status" value="1"/>
</dbReference>
<feature type="compositionally biased region" description="Polar residues" evidence="3">
    <location>
        <begin position="548"/>
        <end position="578"/>
    </location>
</feature>
<comment type="similarity">
    <text evidence="1">Belongs to the vertnin family.</text>
</comment>
<reference evidence="4" key="1">
    <citation type="submission" date="2022-11" db="EMBL/GenBank/DDBJ databases">
        <title>Centuries of genome instability and evolution in soft-shell clam transmissible cancer (bioRxiv).</title>
        <authorList>
            <person name="Hart S.F.M."/>
            <person name="Yonemitsu M.A."/>
            <person name="Giersch R.M."/>
            <person name="Beal B.F."/>
            <person name="Arriagada G."/>
            <person name="Davis B.W."/>
            <person name="Ostrander E.A."/>
            <person name="Goff S.P."/>
            <person name="Metzger M.J."/>
        </authorList>
    </citation>
    <scope>NUCLEOTIDE SEQUENCE</scope>
    <source>
        <strain evidence="4">MELC-2E11</strain>
        <tissue evidence="4">Siphon/mantle</tissue>
    </source>
</reference>
<dbReference type="PANTHER" id="PTHR16081">
    <property type="entry name" value="VERTNIN"/>
    <property type="match status" value="1"/>
</dbReference>
<evidence type="ECO:0000313" key="5">
    <source>
        <dbReference type="Proteomes" id="UP001164746"/>
    </source>
</evidence>
<evidence type="ECO:0000313" key="4">
    <source>
        <dbReference type="EMBL" id="WAR31889.1"/>
    </source>
</evidence>
<sequence>MVQQEKPSEKPRSALSRKDNPLIQIQSHVIEMVQQEKPSQKRGSAIFISSKWSNKKNQAITKKCVVQKRQSTDPDTESPRGNGQTGKSSSICFKTVIETLEQATTFQELKQMVMYFRQENVMKDIELQGQSYNVVQLSACIDQYAKDLMPDEVWEPEILRVPVRVGADGNCLPRCGSIFSFGSEDHHQEIRARIVIEMVENSDIYLDYKFLSQGRDENSEIRAEQLPNHFAMYSDKFMPGSQLSPSKIRSIYEQEVLDICQNSVYMGIWQLFGLASVLGCNVQSVYPNLGNPHVREDLNRLIKPRGTETKERVHILWTTTRTDMLASNWVPNHFVPLLPISKHSDEVLFSDSEEEIDESLSVLEFLQNWEDNRANPDDEGLSTKQYMTEQYDQARDDIMTDQSEIPTGWPDEQMSQTEGQSVLDNPMETSPIADPDSQAYLPDSLDGSRYIPQYDGHVTEPYDQKRDGSDIQTVKPDSPSCGPDLWMNQPVGQPVSDNPMETSSLKHQDSRPYLLESPSSSRYTTSLDDLVAELDQAREDAVTLPIQPESQTGQPNEWTRQYPDQDQTASDNPMDQSDTQLITKARLLMDRRIRSLEFGPNISKNLGN</sequence>
<feature type="compositionally biased region" description="Basic and acidic residues" evidence="3">
    <location>
        <begin position="457"/>
        <end position="469"/>
    </location>
</feature>
<feature type="region of interest" description="Disordered" evidence="3">
    <location>
        <begin position="402"/>
        <end position="521"/>
    </location>
</feature>
<evidence type="ECO:0000256" key="2">
    <source>
        <dbReference type="ARBA" id="ARBA00020188"/>
    </source>
</evidence>
<gene>
    <name evidence="4" type="ORF">MAR_034431</name>
</gene>
<dbReference type="InterPro" id="IPR038822">
    <property type="entry name" value="Vertnin-like"/>
</dbReference>
<dbReference type="Proteomes" id="UP001164746">
    <property type="component" value="Chromosome 17"/>
</dbReference>
<accession>A0ABY7GEB1</accession>
<organism evidence="4 5">
    <name type="scientific">Mya arenaria</name>
    <name type="common">Soft-shell clam</name>
    <dbReference type="NCBI Taxonomy" id="6604"/>
    <lineage>
        <taxon>Eukaryota</taxon>
        <taxon>Metazoa</taxon>
        <taxon>Spiralia</taxon>
        <taxon>Lophotrochozoa</taxon>
        <taxon>Mollusca</taxon>
        <taxon>Bivalvia</taxon>
        <taxon>Autobranchia</taxon>
        <taxon>Heteroconchia</taxon>
        <taxon>Euheterodonta</taxon>
        <taxon>Imparidentia</taxon>
        <taxon>Neoheterodontei</taxon>
        <taxon>Myida</taxon>
        <taxon>Myoidea</taxon>
        <taxon>Myidae</taxon>
        <taxon>Mya</taxon>
    </lineage>
</organism>
<dbReference type="CDD" id="cd22791">
    <property type="entry name" value="OTU_VRTN"/>
    <property type="match status" value="1"/>
</dbReference>
<proteinExistence type="inferred from homology"/>
<keyword evidence="5" id="KW-1185">Reference proteome</keyword>
<name>A0ABY7GEB1_MYAAR</name>
<evidence type="ECO:0000256" key="1">
    <source>
        <dbReference type="ARBA" id="ARBA00007290"/>
    </source>
</evidence>
<feature type="region of interest" description="Disordered" evidence="3">
    <location>
        <begin position="1"/>
        <end position="22"/>
    </location>
</feature>
<feature type="region of interest" description="Disordered" evidence="3">
    <location>
        <begin position="63"/>
        <end position="88"/>
    </location>
</feature>
<feature type="region of interest" description="Disordered" evidence="3">
    <location>
        <begin position="543"/>
        <end position="578"/>
    </location>
</feature>
<feature type="compositionally biased region" description="Basic and acidic residues" evidence="3">
    <location>
        <begin position="1"/>
        <end position="20"/>
    </location>
</feature>
<evidence type="ECO:0000256" key="3">
    <source>
        <dbReference type="SAM" id="MobiDB-lite"/>
    </source>
</evidence>